<gene>
    <name evidence="3" type="ORF">FF38_13697</name>
</gene>
<dbReference type="Pfam" id="PF06477">
    <property type="entry name" value="DUF1091"/>
    <property type="match status" value="2"/>
</dbReference>
<reference evidence="3 4" key="1">
    <citation type="journal article" date="2015" name="Nat. Commun.">
        <title>Lucilia cuprina genome unlocks parasitic fly biology to underpin future interventions.</title>
        <authorList>
            <person name="Anstead C.A."/>
            <person name="Korhonen P.K."/>
            <person name="Young N.D."/>
            <person name="Hall R.S."/>
            <person name="Jex A.R."/>
            <person name="Murali S.C."/>
            <person name="Hughes D.S."/>
            <person name="Lee S.F."/>
            <person name="Perry T."/>
            <person name="Stroehlein A.J."/>
            <person name="Ansell B.R."/>
            <person name="Breugelmans B."/>
            <person name="Hofmann A."/>
            <person name="Qu J."/>
            <person name="Dugan S."/>
            <person name="Lee S.L."/>
            <person name="Chao H."/>
            <person name="Dinh H."/>
            <person name="Han Y."/>
            <person name="Doddapaneni H.V."/>
            <person name="Worley K.C."/>
            <person name="Muzny D.M."/>
            <person name="Ioannidis P."/>
            <person name="Waterhouse R.M."/>
            <person name="Zdobnov E.M."/>
            <person name="James P.J."/>
            <person name="Bagnall N.H."/>
            <person name="Kotze A.C."/>
            <person name="Gibbs R.A."/>
            <person name="Richards S."/>
            <person name="Batterham P."/>
            <person name="Gasser R.B."/>
        </authorList>
    </citation>
    <scope>NUCLEOTIDE SEQUENCE [LARGE SCALE GENOMIC DNA]</scope>
    <source>
        <strain evidence="3 4">LS</strain>
        <tissue evidence="3">Full body</tissue>
    </source>
</reference>
<dbReference type="Proteomes" id="UP000037069">
    <property type="component" value="Unassembled WGS sequence"/>
</dbReference>
<dbReference type="PANTHER" id="PTHR20898:SF0">
    <property type="entry name" value="DAEDALUS ON 3-RELATED"/>
    <property type="match status" value="1"/>
</dbReference>
<dbReference type="PANTHER" id="PTHR20898">
    <property type="entry name" value="DAEDALUS ON 3-RELATED-RELATED"/>
    <property type="match status" value="1"/>
</dbReference>
<feature type="chain" id="PRO_5005535454" evidence="2">
    <location>
        <begin position="26"/>
        <end position="336"/>
    </location>
</feature>
<sequence length="336" mass="39370">MSHVKALETLICFVILITALNFGKATRSCHFLNVKSHWSSKYFSNFSLLIQNNSLYANIDVVKPLNIGFKSHIDVQIRLTGSKSYQTLFSYNLDICNVVISFKKTIFKKWFHSLLKAGNFMQNCPVYKGHYYLDAWKLEQDLVPTYLYAGSYRLKSHTFYGKFKGKDEDFLVSIDLDVDLHRVVKFRHIECRWSPDYFFNSTVYLQNNTVYADLNIIKIIQNGFKGHIEFQIRLEGSKIYQTLFDYTIDICSMVISFKDTLFKKWFRSFLKYGNFMQNCPVYSGRYYLNGWKLDSDLIPSYLYAGDYRVKGYGFYGKLGSKHEDFVVAMDLEITTT</sequence>
<accession>A0A0L0BW46</accession>
<organism evidence="3 4">
    <name type="scientific">Lucilia cuprina</name>
    <name type="common">Green bottle fly</name>
    <name type="synonym">Australian sheep blowfly</name>
    <dbReference type="NCBI Taxonomy" id="7375"/>
    <lineage>
        <taxon>Eukaryota</taxon>
        <taxon>Metazoa</taxon>
        <taxon>Ecdysozoa</taxon>
        <taxon>Arthropoda</taxon>
        <taxon>Hexapoda</taxon>
        <taxon>Insecta</taxon>
        <taxon>Pterygota</taxon>
        <taxon>Neoptera</taxon>
        <taxon>Endopterygota</taxon>
        <taxon>Diptera</taxon>
        <taxon>Brachycera</taxon>
        <taxon>Muscomorpha</taxon>
        <taxon>Oestroidea</taxon>
        <taxon>Calliphoridae</taxon>
        <taxon>Luciliinae</taxon>
        <taxon>Lucilia</taxon>
    </lineage>
</organism>
<protein>
    <submittedName>
        <fullName evidence="3">Uncharacterized protein</fullName>
    </submittedName>
</protein>
<evidence type="ECO:0000256" key="2">
    <source>
        <dbReference type="SAM" id="SignalP"/>
    </source>
</evidence>
<keyword evidence="4" id="KW-1185">Reference proteome</keyword>
<dbReference type="InterPro" id="IPR010512">
    <property type="entry name" value="DUF1091"/>
</dbReference>
<dbReference type="OrthoDB" id="6664669at2759"/>
<evidence type="ECO:0000313" key="4">
    <source>
        <dbReference type="Proteomes" id="UP000037069"/>
    </source>
</evidence>
<evidence type="ECO:0000313" key="3">
    <source>
        <dbReference type="EMBL" id="KNC24252.1"/>
    </source>
</evidence>
<dbReference type="Gene3D" id="2.70.220.10">
    <property type="entry name" value="Ganglioside GM2 activator"/>
    <property type="match status" value="1"/>
</dbReference>
<comment type="caution">
    <text evidence="3">The sequence shown here is derived from an EMBL/GenBank/DDBJ whole genome shotgun (WGS) entry which is preliminary data.</text>
</comment>
<evidence type="ECO:0000256" key="1">
    <source>
        <dbReference type="ARBA" id="ARBA00022729"/>
    </source>
</evidence>
<keyword evidence="1 2" id="KW-0732">Signal</keyword>
<dbReference type="SMART" id="SM00697">
    <property type="entry name" value="DM8"/>
    <property type="match status" value="2"/>
</dbReference>
<dbReference type="EMBL" id="JRES01001249">
    <property type="protein sequence ID" value="KNC24252.1"/>
    <property type="molecule type" value="Genomic_DNA"/>
</dbReference>
<dbReference type="InterPro" id="IPR036846">
    <property type="entry name" value="GM2-AP_sf"/>
</dbReference>
<dbReference type="AlphaFoldDB" id="A0A0L0BW46"/>
<name>A0A0L0BW46_LUCCU</name>
<dbReference type="OMA" id="FFYERIK"/>
<proteinExistence type="predicted"/>
<feature type="signal peptide" evidence="2">
    <location>
        <begin position="1"/>
        <end position="25"/>
    </location>
</feature>